<proteinExistence type="predicted"/>
<evidence type="ECO:0000313" key="2">
    <source>
        <dbReference type="EMBL" id="KAK7092750.1"/>
    </source>
</evidence>
<organism evidence="2 3">
    <name type="scientific">Littorina saxatilis</name>
    <dbReference type="NCBI Taxonomy" id="31220"/>
    <lineage>
        <taxon>Eukaryota</taxon>
        <taxon>Metazoa</taxon>
        <taxon>Spiralia</taxon>
        <taxon>Lophotrochozoa</taxon>
        <taxon>Mollusca</taxon>
        <taxon>Gastropoda</taxon>
        <taxon>Caenogastropoda</taxon>
        <taxon>Littorinimorpha</taxon>
        <taxon>Littorinoidea</taxon>
        <taxon>Littorinidae</taxon>
        <taxon>Littorina</taxon>
    </lineage>
</organism>
<comment type="caution">
    <text evidence="2">The sequence shown here is derived from an EMBL/GenBank/DDBJ whole genome shotgun (WGS) entry which is preliminary data.</text>
</comment>
<sequence length="765" mass="83903">MAAMQPPEAPWLPFIRDLYPNLDTKTYFLPPLHFNRVPRSVATFAGETVSVLDQPTPPAAPGRGGRGGRGRQRGRGAAAPPPPPAPLPPQKVAGKVFTSNLPSLQPSPVMESDIQDDQAQYRVLQCLRGLSRRPPFQVMMVISQLEFRKFLDSSSPIDVAAAAMLPNMRNQPNPPQGEFDILVIHRDHGLIIAEIKSLGVLQYFSGRPLADQHQMIADKVERAVRQLNSQGATLARLVSDLGVKVTKTLILPNVSSTQLEQALQAHGNVAQGLCQCLGSRDLSAAVSQCMCGDEMPYAEDFPFIRDASHLTGWARVRRAVFNHLPWLRTRLQRQRDLPSSGPRMTELTAWWQRNVLDSGPDPRMSADVYERLLARFCGPATTVDVPTVTTPRRRVVRSTGQAAAETGLIMSCLALFPDQVALLNTPAPKVFLWGPPGSGKTVILALKARQWLDQGEDVHVISTCHESRTISTLIHRQLQQQTAAAGAGTAHFHHLMVYDQGQTSSKIDELAKAAGANGGKLFIILDEMIHNHRFRFSEFLTKLHSRVQSMHVWAGGMYRPDPLPPWIQLETIALPLRTPPAVLREVDQGSSIGGGNIPSYAQLTIPAPTDGPAVIKLKHDGQADHLGDSPCQCERCGENIAVALQQLEVGQYSNPARRKYPGQDSLQYRDVIILCLDPRDANGMIQGLRNSGVPVGLLYPHCPDPLVHDAALATTDQVIVTEYYSVSGLERRVVVGLSGFGLDRLMGMSRCTAQLIWIDFDNVLA</sequence>
<name>A0AAN9G3M1_9CAEN</name>
<evidence type="ECO:0000256" key="1">
    <source>
        <dbReference type="SAM" id="MobiDB-lite"/>
    </source>
</evidence>
<dbReference type="Proteomes" id="UP001374579">
    <property type="component" value="Unassembled WGS sequence"/>
</dbReference>
<gene>
    <name evidence="2" type="ORF">V1264_008447</name>
</gene>
<accession>A0AAN9G3M1</accession>
<feature type="region of interest" description="Disordered" evidence="1">
    <location>
        <begin position="48"/>
        <end position="93"/>
    </location>
</feature>
<dbReference type="AlphaFoldDB" id="A0AAN9G3M1"/>
<protein>
    <submittedName>
        <fullName evidence="2">Uncharacterized protein</fullName>
    </submittedName>
</protein>
<dbReference type="SUPFAM" id="SSF52540">
    <property type="entry name" value="P-loop containing nucleoside triphosphate hydrolases"/>
    <property type="match status" value="1"/>
</dbReference>
<dbReference type="Gene3D" id="3.40.50.300">
    <property type="entry name" value="P-loop containing nucleotide triphosphate hydrolases"/>
    <property type="match status" value="1"/>
</dbReference>
<feature type="compositionally biased region" description="Pro residues" evidence="1">
    <location>
        <begin position="79"/>
        <end position="89"/>
    </location>
</feature>
<dbReference type="EMBL" id="JBAMIC010000021">
    <property type="protein sequence ID" value="KAK7092750.1"/>
    <property type="molecule type" value="Genomic_DNA"/>
</dbReference>
<evidence type="ECO:0000313" key="3">
    <source>
        <dbReference type="Proteomes" id="UP001374579"/>
    </source>
</evidence>
<keyword evidence="3" id="KW-1185">Reference proteome</keyword>
<dbReference type="InterPro" id="IPR027417">
    <property type="entry name" value="P-loop_NTPase"/>
</dbReference>
<reference evidence="2 3" key="1">
    <citation type="submission" date="2024-02" db="EMBL/GenBank/DDBJ databases">
        <title>Chromosome-scale genome assembly of the rough periwinkle Littorina saxatilis.</title>
        <authorList>
            <person name="De Jode A."/>
            <person name="Faria R."/>
            <person name="Formenti G."/>
            <person name="Sims Y."/>
            <person name="Smith T.P."/>
            <person name="Tracey A."/>
            <person name="Wood J.M.D."/>
            <person name="Zagrodzka Z.B."/>
            <person name="Johannesson K."/>
            <person name="Butlin R.K."/>
            <person name="Leder E.H."/>
        </authorList>
    </citation>
    <scope>NUCLEOTIDE SEQUENCE [LARGE SCALE GENOMIC DNA]</scope>
    <source>
        <strain evidence="2">Snail1</strain>
        <tissue evidence="2">Muscle</tissue>
    </source>
</reference>